<reference evidence="1 2" key="1">
    <citation type="submission" date="2013-03" db="EMBL/GenBank/DDBJ databases">
        <authorList>
            <person name="Harkins D.M."/>
            <person name="Durkin A.S."/>
            <person name="Brinkac L.M."/>
            <person name="Haft D.H."/>
            <person name="Selengut J.D."/>
            <person name="Sanka R."/>
            <person name="DePew J."/>
            <person name="Purushe J."/>
            <person name="Galloway R.L."/>
            <person name="Vinetz J.M."/>
            <person name="Sutton G.G."/>
            <person name="Nierman W.C."/>
            <person name="Fouts D.E."/>
        </authorList>
    </citation>
    <scope>NUCLEOTIDE SEQUENCE [LARGE SCALE GENOMIC DNA]</scope>
    <source>
        <strain evidence="1 2">Waz Holland</strain>
    </source>
</reference>
<dbReference type="RefSeq" id="WP_002978632.1">
    <property type="nucleotide sequence ID" value="NZ_AOGY02000025.1"/>
</dbReference>
<organism evidence="1 2">
    <name type="scientific">Leptospira vanthielii serovar Holland str. Waz Holland = ATCC 700522</name>
    <dbReference type="NCBI Taxonomy" id="1218591"/>
    <lineage>
        <taxon>Bacteria</taxon>
        <taxon>Pseudomonadati</taxon>
        <taxon>Spirochaetota</taxon>
        <taxon>Spirochaetia</taxon>
        <taxon>Leptospirales</taxon>
        <taxon>Leptospiraceae</taxon>
        <taxon>Leptospira</taxon>
    </lineage>
</organism>
<dbReference type="AlphaFoldDB" id="N1WCB2"/>
<evidence type="ECO:0000313" key="2">
    <source>
        <dbReference type="Proteomes" id="UP000012227"/>
    </source>
</evidence>
<proteinExistence type="predicted"/>
<gene>
    <name evidence="1" type="ORF">LEP1GSC199_2908</name>
</gene>
<dbReference type="Proteomes" id="UP000012227">
    <property type="component" value="Unassembled WGS sequence"/>
</dbReference>
<protein>
    <submittedName>
        <fullName evidence="1">Uncharacterized protein</fullName>
    </submittedName>
</protein>
<name>N1WCB2_9LEPT</name>
<sequence>MIQSNYFQTNEDLQEHFNELIDWNEIVPIYENQFSDSKLYLER</sequence>
<dbReference type="STRING" id="1218591.LEP1GSC199_2908"/>
<evidence type="ECO:0000313" key="1">
    <source>
        <dbReference type="EMBL" id="EMY70852.1"/>
    </source>
</evidence>
<comment type="caution">
    <text evidence="1">The sequence shown here is derived from an EMBL/GenBank/DDBJ whole genome shotgun (WGS) entry which is preliminary data.</text>
</comment>
<dbReference type="EMBL" id="AOGY02000025">
    <property type="protein sequence ID" value="EMY70852.1"/>
    <property type="molecule type" value="Genomic_DNA"/>
</dbReference>
<accession>N1WCB2</accession>